<keyword evidence="2" id="KW-0812">Transmembrane</keyword>
<proteinExistence type="predicted"/>
<dbReference type="EMBL" id="VSSQ01080981">
    <property type="protein sequence ID" value="MPN30018.1"/>
    <property type="molecule type" value="Genomic_DNA"/>
</dbReference>
<keyword evidence="2" id="KW-0472">Membrane</keyword>
<evidence type="ECO:0000256" key="1">
    <source>
        <dbReference type="SAM" id="MobiDB-lite"/>
    </source>
</evidence>
<dbReference type="AlphaFoldDB" id="A0A645GT44"/>
<feature type="region of interest" description="Disordered" evidence="1">
    <location>
        <begin position="125"/>
        <end position="168"/>
    </location>
</feature>
<name>A0A645GT44_9ZZZZ</name>
<keyword evidence="2" id="KW-1133">Transmembrane helix</keyword>
<evidence type="ECO:0000313" key="3">
    <source>
        <dbReference type="EMBL" id="MPN30018.1"/>
    </source>
</evidence>
<accession>A0A645GT44</accession>
<comment type="caution">
    <text evidence="3">The sequence shown here is derived from an EMBL/GenBank/DDBJ whole genome shotgun (WGS) entry which is preliminary data.</text>
</comment>
<gene>
    <name evidence="3" type="ORF">SDC9_177475</name>
</gene>
<protein>
    <submittedName>
        <fullName evidence="3">Uncharacterized protein</fullName>
    </submittedName>
</protein>
<feature type="compositionally biased region" description="Pro residues" evidence="1">
    <location>
        <begin position="137"/>
        <end position="151"/>
    </location>
</feature>
<evidence type="ECO:0000256" key="2">
    <source>
        <dbReference type="SAM" id="Phobius"/>
    </source>
</evidence>
<feature type="transmembrane region" description="Helical" evidence="2">
    <location>
        <begin position="189"/>
        <end position="210"/>
    </location>
</feature>
<reference evidence="3" key="1">
    <citation type="submission" date="2019-08" db="EMBL/GenBank/DDBJ databases">
        <authorList>
            <person name="Kucharzyk K."/>
            <person name="Murdoch R.W."/>
            <person name="Higgins S."/>
            <person name="Loffler F."/>
        </authorList>
    </citation>
    <scope>NUCLEOTIDE SEQUENCE</scope>
</reference>
<organism evidence="3">
    <name type="scientific">bioreactor metagenome</name>
    <dbReference type="NCBI Taxonomy" id="1076179"/>
    <lineage>
        <taxon>unclassified sequences</taxon>
        <taxon>metagenomes</taxon>
        <taxon>ecological metagenomes</taxon>
    </lineage>
</organism>
<sequence>MEDCYGLGMEQFFTSSGNDWAFQSMTGRMLEAVRKEYWDAGLATRQSIAAAYAQSVIRQGMACCDHTCNNPLLNQMVVSLVSMPGVLSPEQVMKFKVAVERAAAKNLDEQVRERRELQKTLAESFAAEAGKTSGKPSTPPPGEPPPQPSQPQPQQQASAPERGDGQTVKGFRMKDANANADRTELASSGLQWTVLAAVFGLIAVFALGCLRRER</sequence>